<dbReference type="SUPFAM" id="SSF47413">
    <property type="entry name" value="lambda repressor-like DNA-binding domains"/>
    <property type="match status" value="1"/>
</dbReference>
<dbReference type="SMART" id="SM00530">
    <property type="entry name" value="HTH_XRE"/>
    <property type="match status" value="1"/>
</dbReference>
<evidence type="ECO:0000259" key="2">
    <source>
        <dbReference type="PROSITE" id="PS50943"/>
    </source>
</evidence>
<comment type="caution">
    <text evidence="3">The sequence shown here is derived from an EMBL/GenBank/DDBJ whole genome shotgun (WGS) entry which is preliminary data.</text>
</comment>
<dbReference type="InterPro" id="IPR010982">
    <property type="entry name" value="Lambda_DNA-bd_dom_sf"/>
</dbReference>
<organism evidence="3 4">
    <name type="scientific">Dorea acetigenes</name>
    <dbReference type="NCBI Taxonomy" id="2981787"/>
    <lineage>
        <taxon>Bacteria</taxon>
        <taxon>Bacillati</taxon>
        <taxon>Bacillota</taxon>
        <taxon>Clostridia</taxon>
        <taxon>Lachnospirales</taxon>
        <taxon>Lachnospiraceae</taxon>
        <taxon>Dorea</taxon>
    </lineage>
</organism>
<dbReference type="PROSITE" id="PS50943">
    <property type="entry name" value="HTH_CROC1"/>
    <property type="match status" value="1"/>
</dbReference>
<name>A0ABT2RNM5_9FIRM</name>
<dbReference type="RefSeq" id="WP_158370255.1">
    <property type="nucleotide sequence ID" value="NZ_JAOQJU010000010.1"/>
</dbReference>
<protein>
    <submittedName>
        <fullName evidence="3">Helix-turn-helix domain-containing protein</fullName>
    </submittedName>
</protein>
<evidence type="ECO:0000313" key="4">
    <source>
        <dbReference type="Proteomes" id="UP001652431"/>
    </source>
</evidence>
<dbReference type="Proteomes" id="UP001652431">
    <property type="component" value="Unassembled WGS sequence"/>
</dbReference>
<keyword evidence="4" id="KW-1185">Reference proteome</keyword>
<keyword evidence="1" id="KW-0238">DNA-binding</keyword>
<dbReference type="Gene3D" id="1.10.260.40">
    <property type="entry name" value="lambda repressor-like DNA-binding domains"/>
    <property type="match status" value="1"/>
</dbReference>
<evidence type="ECO:0000313" key="3">
    <source>
        <dbReference type="EMBL" id="MCU6686886.1"/>
    </source>
</evidence>
<evidence type="ECO:0000256" key="1">
    <source>
        <dbReference type="ARBA" id="ARBA00023125"/>
    </source>
</evidence>
<dbReference type="CDD" id="cd00093">
    <property type="entry name" value="HTH_XRE"/>
    <property type="match status" value="1"/>
</dbReference>
<feature type="domain" description="HTH cro/C1-type" evidence="2">
    <location>
        <begin position="13"/>
        <end position="67"/>
    </location>
</feature>
<dbReference type="InterPro" id="IPR001387">
    <property type="entry name" value="Cro/C1-type_HTH"/>
</dbReference>
<accession>A0ABT2RNM5</accession>
<dbReference type="EMBL" id="JAOQJU010000010">
    <property type="protein sequence ID" value="MCU6686886.1"/>
    <property type="molecule type" value="Genomic_DNA"/>
</dbReference>
<gene>
    <name evidence="3" type="ORF">OCV99_10070</name>
</gene>
<proteinExistence type="predicted"/>
<reference evidence="3 4" key="1">
    <citation type="journal article" date="2021" name="ISME Commun">
        <title>Automated analysis of genomic sequences facilitates high-throughput and comprehensive description of bacteria.</title>
        <authorList>
            <person name="Hitch T.C.A."/>
        </authorList>
    </citation>
    <scope>NUCLEOTIDE SEQUENCE [LARGE SCALE GENOMIC DNA]</scope>
    <source>
        <strain evidence="3 4">Sanger_03</strain>
    </source>
</reference>
<dbReference type="Pfam" id="PF01381">
    <property type="entry name" value="HTH_3"/>
    <property type="match status" value="1"/>
</dbReference>
<sequence>MPKDTETHLSNCIRTARQACGLTQQELADQCHVAVKTIQKIENGSMNPSFEILCPIVRRLGISGDVLFHPELSDEDLDVKHLIGKFQVCHPKERKFMLNTVNCMAEQFLAQHSESDAEKSE</sequence>
<dbReference type="PANTHER" id="PTHR46558:SF4">
    <property type="entry name" value="DNA-BIDING PHAGE PROTEIN"/>
    <property type="match status" value="1"/>
</dbReference>
<dbReference type="PANTHER" id="PTHR46558">
    <property type="entry name" value="TRACRIPTIONAL REGULATORY PROTEIN-RELATED-RELATED"/>
    <property type="match status" value="1"/>
</dbReference>